<keyword evidence="1" id="KW-0472">Membrane</keyword>
<evidence type="ECO:0000313" key="2">
    <source>
        <dbReference type="EMBL" id="HEG90995.1"/>
    </source>
</evidence>
<comment type="caution">
    <text evidence="2">The sequence shown here is derived from an EMBL/GenBank/DDBJ whole genome shotgun (WGS) entry which is preliminary data.</text>
</comment>
<keyword evidence="1" id="KW-0812">Transmembrane</keyword>
<organism evidence="2">
    <name type="scientific">Thermorudis peleae</name>
    <dbReference type="NCBI Taxonomy" id="1382356"/>
    <lineage>
        <taxon>Bacteria</taxon>
        <taxon>Pseudomonadati</taxon>
        <taxon>Thermomicrobiota</taxon>
        <taxon>Thermomicrobia</taxon>
        <taxon>Thermomicrobia incertae sedis</taxon>
        <taxon>Thermorudis</taxon>
    </lineage>
</organism>
<dbReference type="EMBL" id="DSIY01000150">
    <property type="protein sequence ID" value="HEG90995.1"/>
    <property type="molecule type" value="Genomic_DNA"/>
</dbReference>
<keyword evidence="1" id="KW-1133">Transmembrane helix</keyword>
<evidence type="ECO:0000256" key="1">
    <source>
        <dbReference type="SAM" id="Phobius"/>
    </source>
</evidence>
<reference evidence="2" key="1">
    <citation type="journal article" date="2020" name="mSystems">
        <title>Genome- and Community-Level Interaction Insights into Carbon Utilization and Element Cycling Functions of Hydrothermarchaeota in Hydrothermal Sediment.</title>
        <authorList>
            <person name="Zhou Z."/>
            <person name="Liu Y."/>
            <person name="Xu W."/>
            <person name="Pan J."/>
            <person name="Luo Z.H."/>
            <person name="Li M."/>
        </authorList>
    </citation>
    <scope>NUCLEOTIDE SEQUENCE [LARGE SCALE GENOMIC DNA]</scope>
    <source>
        <strain evidence="2">SpSt-210</strain>
    </source>
</reference>
<sequence length="204" mass="21096">MLLPLLHVDIANSPGLAASPHVTITLLLTIAGSIYLVLRRPQGALTAGVVPASYRAGAACVESADRGRAMRVSSLTYSSWRMLGRNATGAGLVLALALVLSLLSFPTSCRCGASLPHEHVLFDLPGHYHRGHPAAGTVGTTDASDYNGPVLRAAEGSGAIGQPATAVVQLLSYPLLRVLQVPLFSSVIAPDGLVLVPDSPPPRV</sequence>
<protein>
    <submittedName>
        <fullName evidence="2">Uncharacterized protein</fullName>
    </submittedName>
</protein>
<dbReference type="AlphaFoldDB" id="A0A831TFE3"/>
<accession>A0A831TFE3</accession>
<feature type="transmembrane region" description="Helical" evidence="1">
    <location>
        <begin position="20"/>
        <end position="38"/>
    </location>
</feature>
<proteinExistence type="predicted"/>
<feature type="transmembrane region" description="Helical" evidence="1">
    <location>
        <begin position="87"/>
        <end position="105"/>
    </location>
</feature>
<gene>
    <name evidence="2" type="ORF">ENP34_06100</name>
</gene>
<name>A0A831TFE3_9BACT</name>